<gene>
    <name evidence="2" type="ORF">GMA92_03050</name>
</gene>
<reference evidence="2 3" key="1">
    <citation type="journal article" date="2019" name="Nat. Med.">
        <title>A library of human gut bacterial isolates paired with longitudinal multiomics data enables mechanistic microbiome research.</title>
        <authorList>
            <person name="Poyet M."/>
            <person name="Groussin M."/>
            <person name="Gibbons S.M."/>
            <person name="Avila-Pacheco J."/>
            <person name="Jiang X."/>
            <person name="Kearney S.M."/>
            <person name="Perrotta A.R."/>
            <person name="Berdy B."/>
            <person name="Zhao S."/>
            <person name="Lieberman T.D."/>
            <person name="Swanson P.K."/>
            <person name="Smith M."/>
            <person name="Roesemann S."/>
            <person name="Alexander J.E."/>
            <person name="Rich S.A."/>
            <person name="Livny J."/>
            <person name="Vlamakis H."/>
            <person name="Clish C."/>
            <person name="Bullock K."/>
            <person name="Deik A."/>
            <person name="Scott J."/>
            <person name="Pierce K.A."/>
            <person name="Xavier R.J."/>
            <person name="Alm E.J."/>
        </authorList>
    </citation>
    <scope>NUCLEOTIDE SEQUENCE [LARGE SCALE GENOMIC DNA]</scope>
    <source>
        <strain evidence="2 3">BIOML-A198</strain>
    </source>
</reference>
<keyword evidence="1" id="KW-0472">Membrane</keyword>
<keyword evidence="1" id="KW-0812">Transmembrane</keyword>
<dbReference type="Proteomes" id="UP000487649">
    <property type="component" value="Unassembled WGS sequence"/>
</dbReference>
<dbReference type="AlphaFoldDB" id="A0A9X4XD82"/>
<accession>A0A9X4XD82</accession>
<evidence type="ECO:0000313" key="3">
    <source>
        <dbReference type="Proteomes" id="UP000487649"/>
    </source>
</evidence>
<evidence type="ECO:0000313" key="2">
    <source>
        <dbReference type="EMBL" id="MTK20417.1"/>
    </source>
</evidence>
<protein>
    <submittedName>
        <fullName evidence="2">Uncharacterized protein</fullName>
    </submittedName>
</protein>
<evidence type="ECO:0000256" key="1">
    <source>
        <dbReference type="SAM" id="Phobius"/>
    </source>
</evidence>
<sequence>MEFNLLVNGGAEMGAVKIDLKQYITNGFVRSGVSYFGYGIILGVITAGLGYGTYIIHQKNSLNPVQGFSQIVGYLLLVMVGILVLVTFSLLYHGIKLFKQFVAFMKSDEVVLISHEEPMSIGIALDYLSEETIIYENRQLVLTEKHIIILEGEPCIKPKSLLRAASLDTRGLKEGQRARLNQLKTVVLEFKNHELKKVNCHYIQEANDILQKLKEQGIRMI</sequence>
<organism evidence="2 3">
    <name type="scientific">Turicibacter sanguinis</name>
    <dbReference type="NCBI Taxonomy" id="154288"/>
    <lineage>
        <taxon>Bacteria</taxon>
        <taxon>Bacillati</taxon>
        <taxon>Bacillota</taxon>
        <taxon>Erysipelotrichia</taxon>
        <taxon>Erysipelotrichales</taxon>
        <taxon>Turicibacteraceae</taxon>
        <taxon>Turicibacter</taxon>
    </lineage>
</organism>
<feature type="transmembrane region" description="Helical" evidence="1">
    <location>
        <begin position="71"/>
        <end position="92"/>
    </location>
</feature>
<name>A0A9X4XD82_9FIRM</name>
<keyword evidence="1" id="KW-1133">Transmembrane helix</keyword>
<feature type="transmembrane region" description="Helical" evidence="1">
    <location>
        <begin position="35"/>
        <end position="56"/>
    </location>
</feature>
<comment type="caution">
    <text evidence="2">The sequence shown here is derived from an EMBL/GenBank/DDBJ whole genome shotgun (WGS) entry which is preliminary data.</text>
</comment>
<proteinExistence type="predicted"/>
<dbReference type="EMBL" id="WMQE01000004">
    <property type="protein sequence ID" value="MTK20417.1"/>
    <property type="molecule type" value="Genomic_DNA"/>
</dbReference>
<dbReference type="RefSeq" id="WP_006784970.1">
    <property type="nucleotide sequence ID" value="NZ_JADPLS010000005.1"/>
</dbReference>